<protein>
    <submittedName>
        <fullName evidence="1">Uncharacterized protein</fullName>
    </submittedName>
</protein>
<dbReference type="AlphaFoldDB" id="A0AAP0E3V4"/>
<name>A0AAP0E3V4_9MAGN</name>
<evidence type="ECO:0000313" key="2">
    <source>
        <dbReference type="Proteomes" id="UP001420932"/>
    </source>
</evidence>
<accession>A0AAP0E3V4</accession>
<evidence type="ECO:0000313" key="1">
    <source>
        <dbReference type="EMBL" id="KAK9082239.1"/>
    </source>
</evidence>
<sequence>MLVFITKIYKRIQECRLFTRMLKLWLTTKDKRKDALSCKDNPTEVTLTKDK</sequence>
<comment type="caution">
    <text evidence="1">The sequence shown here is derived from an EMBL/GenBank/DDBJ whole genome shotgun (WGS) entry which is preliminary data.</text>
</comment>
<proteinExistence type="predicted"/>
<reference evidence="1 2" key="1">
    <citation type="submission" date="2024-01" db="EMBL/GenBank/DDBJ databases">
        <title>Genome assemblies of Stephania.</title>
        <authorList>
            <person name="Yang L."/>
        </authorList>
    </citation>
    <scope>NUCLEOTIDE SEQUENCE [LARGE SCALE GENOMIC DNA]</scope>
    <source>
        <strain evidence="1">YNDBR</strain>
        <tissue evidence="1">Leaf</tissue>
    </source>
</reference>
<dbReference type="EMBL" id="JBBNAF010000031">
    <property type="protein sequence ID" value="KAK9082239.1"/>
    <property type="molecule type" value="Genomic_DNA"/>
</dbReference>
<organism evidence="1 2">
    <name type="scientific">Stephania yunnanensis</name>
    <dbReference type="NCBI Taxonomy" id="152371"/>
    <lineage>
        <taxon>Eukaryota</taxon>
        <taxon>Viridiplantae</taxon>
        <taxon>Streptophyta</taxon>
        <taxon>Embryophyta</taxon>
        <taxon>Tracheophyta</taxon>
        <taxon>Spermatophyta</taxon>
        <taxon>Magnoliopsida</taxon>
        <taxon>Ranunculales</taxon>
        <taxon>Menispermaceae</taxon>
        <taxon>Menispermoideae</taxon>
        <taxon>Cissampelideae</taxon>
        <taxon>Stephania</taxon>
    </lineage>
</organism>
<gene>
    <name evidence="1" type="ORF">Syun_031591</name>
</gene>
<dbReference type="Proteomes" id="UP001420932">
    <property type="component" value="Unassembled WGS sequence"/>
</dbReference>
<keyword evidence="2" id="KW-1185">Reference proteome</keyword>